<evidence type="ECO:0000313" key="4">
    <source>
        <dbReference type="Proteomes" id="UP000709295"/>
    </source>
</evidence>
<feature type="domain" description="HTH CENPB-type" evidence="2">
    <location>
        <begin position="88"/>
        <end position="161"/>
    </location>
</feature>
<gene>
    <name evidence="3" type="ORF">JG688_00012347</name>
</gene>
<accession>A0A8J5MEE2</accession>
<dbReference type="Pfam" id="PF03221">
    <property type="entry name" value="HTH_Tnp_Tc5"/>
    <property type="match status" value="1"/>
</dbReference>
<organism evidence="3 4">
    <name type="scientific">Phytophthora aleatoria</name>
    <dbReference type="NCBI Taxonomy" id="2496075"/>
    <lineage>
        <taxon>Eukaryota</taxon>
        <taxon>Sar</taxon>
        <taxon>Stramenopiles</taxon>
        <taxon>Oomycota</taxon>
        <taxon>Peronosporomycetes</taxon>
        <taxon>Peronosporales</taxon>
        <taxon>Peronosporaceae</taxon>
        <taxon>Phytophthora</taxon>
    </lineage>
</organism>
<protein>
    <recommendedName>
        <fullName evidence="2">HTH CENPB-type domain-containing protein</fullName>
    </recommendedName>
</protein>
<keyword evidence="4" id="KW-1185">Reference proteome</keyword>
<dbReference type="AlphaFoldDB" id="A0A8J5MEE2"/>
<evidence type="ECO:0000313" key="3">
    <source>
        <dbReference type="EMBL" id="KAG6954414.1"/>
    </source>
</evidence>
<reference evidence="3" key="1">
    <citation type="submission" date="2021-01" db="EMBL/GenBank/DDBJ databases">
        <title>Phytophthora aleatoria, a newly-described species from Pinus radiata is distinct from Phytophthora cactorum isolates based on comparative genomics.</title>
        <authorList>
            <person name="Mcdougal R."/>
            <person name="Panda P."/>
            <person name="Williams N."/>
            <person name="Studholme D.J."/>
        </authorList>
    </citation>
    <scope>NUCLEOTIDE SEQUENCE</scope>
    <source>
        <strain evidence="3">NZFS 4037</strain>
    </source>
</reference>
<evidence type="ECO:0000259" key="2">
    <source>
        <dbReference type="PROSITE" id="PS51253"/>
    </source>
</evidence>
<dbReference type="EMBL" id="JAENGY010000946">
    <property type="protein sequence ID" value="KAG6954414.1"/>
    <property type="molecule type" value="Genomic_DNA"/>
</dbReference>
<keyword evidence="1" id="KW-0238">DNA-binding</keyword>
<comment type="caution">
    <text evidence="3">The sequence shown here is derived from an EMBL/GenBank/DDBJ whole genome shotgun (WGS) entry which is preliminary data.</text>
</comment>
<dbReference type="Proteomes" id="UP000709295">
    <property type="component" value="Unassembled WGS sequence"/>
</dbReference>
<name>A0A8J5MEE2_9STRA</name>
<dbReference type="GO" id="GO:0003677">
    <property type="term" value="F:DNA binding"/>
    <property type="evidence" value="ECO:0007669"/>
    <property type="project" value="UniProtKB-KW"/>
</dbReference>
<proteinExistence type="predicted"/>
<evidence type="ECO:0000256" key="1">
    <source>
        <dbReference type="ARBA" id="ARBA00023125"/>
    </source>
</evidence>
<dbReference type="InterPro" id="IPR006600">
    <property type="entry name" value="HTH_CenpB_DNA-bd_dom"/>
</dbReference>
<sequence>MRVAAQGKSRTPTKYKNAAETFTFKAAVLASYDTQSMPAVVTMFWPGIALRSPAYTTKKRVVLRWRQHRSHIDSMAASAKTATLKRYRALGSAKTLSDDAELDLLEWLVAVRRNGMPVSATMLQQEALEVAKMYDVPPAAFGTSATWMKAYLTRYSLSLRARTRQGQSPPADSAAVAQECAATLRRRIVEEGIAIVYNADQTAVFSTMLMTDSPGRMYDPWVVLKMRPSTNAETHEENTRLRHGFSRRLWPSIQTLSEQHAMPIYTNAKGCWNSDLSLRFLKHHFGERDERDAPVMLIWDDFSTHWTAEVIQYAAQKNVILQCVPPGLAAAFEARVLETID</sequence>
<dbReference type="PROSITE" id="PS51253">
    <property type="entry name" value="HTH_CENPB"/>
    <property type="match status" value="1"/>
</dbReference>